<organism evidence="3 4">
    <name type="scientific">Mortierella alpina</name>
    <name type="common">Oleaginous fungus</name>
    <name type="synonym">Mortierella renispora</name>
    <dbReference type="NCBI Taxonomy" id="64518"/>
    <lineage>
        <taxon>Eukaryota</taxon>
        <taxon>Fungi</taxon>
        <taxon>Fungi incertae sedis</taxon>
        <taxon>Mucoromycota</taxon>
        <taxon>Mortierellomycotina</taxon>
        <taxon>Mortierellomycetes</taxon>
        <taxon>Mortierellales</taxon>
        <taxon>Mortierellaceae</taxon>
        <taxon>Mortierella</taxon>
    </lineage>
</organism>
<feature type="compositionally biased region" description="Low complexity" evidence="1">
    <location>
        <begin position="264"/>
        <end position="286"/>
    </location>
</feature>
<feature type="compositionally biased region" description="Polar residues" evidence="1">
    <location>
        <begin position="671"/>
        <end position="686"/>
    </location>
</feature>
<feature type="region of interest" description="Disordered" evidence="1">
    <location>
        <begin position="495"/>
        <end position="519"/>
    </location>
</feature>
<accession>A0A9P7ZZZ9</accession>
<dbReference type="PROSITE" id="PS50003">
    <property type="entry name" value="PH_DOMAIN"/>
    <property type="match status" value="1"/>
</dbReference>
<dbReference type="PANTHER" id="PTHR37283">
    <property type="entry name" value="PH DOMAIN-CONTAINING PROTEIN YHR131C"/>
    <property type="match status" value="1"/>
</dbReference>
<feature type="compositionally biased region" description="Polar residues" evidence="1">
    <location>
        <begin position="495"/>
        <end position="517"/>
    </location>
</feature>
<feature type="compositionally biased region" description="Polar residues" evidence="1">
    <location>
        <begin position="605"/>
        <end position="614"/>
    </location>
</feature>
<feature type="compositionally biased region" description="Low complexity" evidence="1">
    <location>
        <begin position="316"/>
        <end position="330"/>
    </location>
</feature>
<reference evidence="3" key="1">
    <citation type="submission" date="2021-07" db="EMBL/GenBank/DDBJ databases">
        <title>Draft genome of Mortierella alpina, strain LL118, isolated from an aspen leaf litter sample.</title>
        <authorList>
            <person name="Yang S."/>
            <person name="Vinatzer B.A."/>
        </authorList>
    </citation>
    <scope>NUCLEOTIDE SEQUENCE</scope>
    <source>
        <strain evidence="3">LL118</strain>
    </source>
</reference>
<feature type="region of interest" description="Disordered" evidence="1">
    <location>
        <begin position="801"/>
        <end position="831"/>
    </location>
</feature>
<feature type="compositionally biased region" description="Pro residues" evidence="1">
    <location>
        <begin position="691"/>
        <end position="700"/>
    </location>
</feature>
<feature type="compositionally biased region" description="Low complexity" evidence="1">
    <location>
        <begin position="214"/>
        <end position="246"/>
    </location>
</feature>
<feature type="region of interest" description="Disordered" evidence="1">
    <location>
        <begin position="61"/>
        <end position="136"/>
    </location>
</feature>
<feature type="domain" description="PH" evidence="2">
    <location>
        <begin position="992"/>
        <end position="1097"/>
    </location>
</feature>
<feature type="compositionally biased region" description="Basic and acidic residues" evidence="1">
    <location>
        <begin position="752"/>
        <end position="769"/>
    </location>
</feature>
<evidence type="ECO:0000256" key="1">
    <source>
        <dbReference type="SAM" id="MobiDB-lite"/>
    </source>
</evidence>
<dbReference type="Proteomes" id="UP000717515">
    <property type="component" value="Unassembled WGS sequence"/>
</dbReference>
<evidence type="ECO:0000313" key="4">
    <source>
        <dbReference type="Proteomes" id="UP000717515"/>
    </source>
</evidence>
<feature type="region of interest" description="Disordered" evidence="1">
    <location>
        <begin position="1"/>
        <end position="25"/>
    </location>
</feature>
<gene>
    <name evidence="3" type="ORF">KVV02_007778</name>
</gene>
<feature type="compositionally biased region" description="Low complexity" evidence="1">
    <location>
        <begin position="637"/>
        <end position="651"/>
    </location>
</feature>
<dbReference type="EMBL" id="JAIFTL010000346">
    <property type="protein sequence ID" value="KAG9319976.1"/>
    <property type="molecule type" value="Genomic_DNA"/>
</dbReference>
<dbReference type="Pfam" id="PF00169">
    <property type="entry name" value="PH"/>
    <property type="match status" value="1"/>
</dbReference>
<feature type="compositionally biased region" description="Polar residues" evidence="1">
    <location>
        <begin position="247"/>
        <end position="258"/>
    </location>
</feature>
<dbReference type="PANTHER" id="PTHR37283:SF1">
    <property type="entry name" value="PH DOMAIN-CONTAINING PROTEIN YHR131C"/>
    <property type="match status" value="1"/>
</dbReference>
<protein>
    <recommendedName>
        <fullName evidence="2">PH domain-containing protein</fullName>
    </recommendedName>
</protein>
<feature type="region of interest" description="Disordered" evidence="1">
    <location>
        <begin position="537"/>
        <end position="724"/>
    </location>
</feature>
<feature type="compositionally biased region" description="Polar residues" evidence="1">
    <location>
        <begin position="344"/>
        <end position="360"/>
    </location>
</feature>
<dbReference type="InterPro" id="IPR001849">
    <property type="entry name" value="PH_domain"/>
</dbReference>
<proteinExistence type="predicted"/>
<sequence length="1155" mass="126819">MATHSATVEDPPFDLFSPSPTVASSQLSTTPALAVALRPHSRRSTPVQTTVFITTTDITGRGEKDCFRNSNTDHLSPQHQRRHRRPVLNRGRPSTGIEIQPLFQSPQHPHDQQRHQQQKGQTQEREHTFPVQSDFPAQVQGTLDFLEYLETYVASEDETKALERQRRLQSWTAVKDFISHRILRLNRNHKDESEDNVGYNRPRHFNHSSPLIDRSLLTPSPSPSLPTLRSAPLPFSLSRPSSPIPSVASTPEPSSTQRPHQRPSSLHGRLSLTGTGTGALSSASSTVHPGTHYRSASAGPSCYRSSSTRARNQLQSSTPVAATSSPSSSSYTIPRIIHTPPPSAMSSHTGSLLSSPISPTGTSCSSVLVPRSPFRRTSGSQHPLANVSTFDSDPEAYLASDEPLVLSNDALRNECQAPVTPSQKPAYYEEPAQELASTKTVIEETLTGQNDIATAPEFSMLMDSKHKTLGMVKSVFKSGSPQALVLTLKSEMSERSQCGAQEPNVTQLQNTNHSGSAAESDWATVAVASTVDQPLSPLTAAYPTTTSQSLVVPDRTEDLGSRTAPVAVQQSARSSTSEGSETGSSSPRRDFEKWTPPPPKPRPSQDAQRQSQPLRQPHSRLHLPRLLKQRSLNFTFSSSPSSSTPASPSSPQHSFPLARASMDGFLRRASTGPSPTEQRSMTTTSYDLPRPIGPPDPIPPHYQHLQNRHGRRSTSSFRRRSHGGELERFSPGWIVAENAAAAASVAAASSPSDHRLSRTGYAEHEEASQRRRHSTTPSRRHVSLGLQPNLSSMWGRLLTSIFSSGPGSDNGENEQRDGEGGASTPRELSSEQQRLLLTPLSQQQQVHPLYQQQLFFYADEVIDSDLEDMAINNNRRRSTSEASGLRRNSTSLLTALATDASLQGELAQEDGRESLEMDDLGDMVIVRPETLLGGDGSLVPKTLSPEGKISVASLALSSPPSYWEAAVKYQGWPQIDKRPEQGQESLPRYSCSVFREGCVNRKTELVGNWRPYRRPWKRTFAHLRGTALRLYAVDMEDVPRLHVRNISLQLAKCEIAADYKQRPNVIRIQACDRTVLLECKDRIDALTWLEHLQAAANISTSLEDRSMPKKVRVPMGPVDSAVRLLAEKRSMVSSVQVKTVGSDRLPRITTHSGST</sequence>
<feature type="compositionally biased region" description="Basic residues" evidence="1">
    <location>
        <begin position="770"/>
        <end position="782"/>
    </location>
</feature>
<feature type="region of interest" description="Disordered" evidence="1">
    <location>
        <begin position="746"/>
        <end position="786"/>
    </location>
</feature>
<dbReference type="Gene3D" id="2.30.29.30">
    <property type="entry name" value="Pleckstrin-homology domain (PH domain)/Phosphotyrosine-binding domain (PTB)"/>
    <property type="match status" value="1"/>
</dbReference>
<feature type="compositionally biased region" description="Low complexity" evidence="1">
    <location>
        <begin position="574"/>
        <end position="586"/>
    </location>
</feature>
<dbReference type="AlphaFoldDB" id="A0A9P7ZZZ9"/>
<feature type="compositionally biased region" description="Basic residues" evidence="1">
    <location>
        <begin position="706"/>
        <end position="721"/>
    </location>
</feature>
<comment type="caution">
    <text evidence="3">The sequence shown here is derived from an EMBL/GenBank/DDBJ whole genome shotgun (WGS) entry which is preliminary data.</text>
</comment>
<evidence type="ECO:0000313" key="3">
    <source>
        <dbReference type="EMBL" id="KAG9319976.1"/>
    </source>
</evidence>
<feature type="region of interest" description="Disordered" evidence="1">
    <location>
        <begin position="191"/>
        <end position="360"/>
    </location>
</feature>
<feature type="compositionally biased region" description="Basic residues" evidence="1">
    <location>
        <begin position="617"/>
        <end position="628"/>
    </location>
</feature>
<evidence type="ECO:0000259" key="2">
    <source>
        <dbReference type="PROSITE" id="PS50003"/>
    </source>
</evidence>
<feature type="compositionally biased region" description="Polar residues" evidence="1">
    <location>
        <begin position="303"/>
        <end position="315"/>
    </location>
</feature>
<dbReference type="InterPro" id="IPR011993">
    <property type="entry name" value="PH-like_dom_sf"/>
</dbReference>
<name>A0A9P7ZZZ9_MORAP</name>
<dbReference type="SUPFAM" id="SSF50729">
    <property type="entry name" value="PH domain-like"/>
    <property type="match status" value="1"/>
</dbReference>
<feature type="compositionally biased region" description="Polar residues" evidence="1">
    <location>
        <begin position="68"/>
        <end position="78"/>
    </location>
</feature>
<dbReference type="SMART" id="SM00233">
    <property type="entry name" value="PH"/>
    <property type="match status" value="1"/>
</dbReference>